<dbReference type="EMBL" id="JACTAM010000021">
    <property type="protein sequence ID" value="KAI2651654.1"/>
    <property type="molecule type" value="Genomic_DNA"/>
</dbReference>
<keyword evidence="7" id="KW-1185">Reference proteome</keyword>
<accession>A0ABQ8LLW8</accession>
<gene>
    <name evidence="6" type="ORF">H4Q32_019792</name>
</gene>
<dbReference type="InterPro" id="IPR045058">
    <property type="entry name" value="GIMA/IAN/Toc"/>
</dbReference>
<sequence length="349" mass="40656">MLSSDKDLMDDACDIIFRERAERNEMCKEKMCVVKTPSIWKSHMASCCFFELKTKSIKHDMVDCASLVFPGPHAFLLVIDNRKVTGMEDNILKAIAKVFGKEALDYAMLLTIGRTEPKASINSIRKHERFRLTESNYKKENDSLRDLMVDTVKQLKKYKNCQEQNQQGASCAQEDLLFKECINNTLKNMFPSIIDDFTELEKTLNEQLAVCKETVSTLKNKYSFMYDYICQESPNENKDIQKELQQLKLKEKELERKLKEAEDRLRLEKDLSRREKDLESKERATVNKEQDIQPVSNTKQRSVNERKGELTSKDEDLHDSESPEFGKPVRRNSSQSMPPESKNLVYFLF</sequence>
<dbReference type="InterPro" id="IPR006703">
    <property type="entry name" value="G_AIG1"/>
</dbReference>
<feature type="domain" description="AIG1-type G" evidence="5">
    <location>
        <begin position="22"/>
        <end position="113"/>
    </location>
</feature>
<evidence type="ECO:0000256" key="1">
    <source>
        <dbReference type="ARBA" id="ARBA00008535"/>
    </source>
</evidence>
<evidence type="ECO:0000256" key="4">
    <source>
        <dbReference type="SAM" id="MobiDB-lite"/>
    </source>
</evidence>
<feature type="compositionally biased region" description="Basic and acidic residues" evidence="4">
    <location>
        <begin position="274"/>
        <end position="291"/>
    </location>
</feature>
<feature type="region of interest" description="Disordered" evidence="4">
    <location>
        <begin position="274"/>
        <end position="345"/>
    </location>
</feature>
<comment type="caution">
    <text evidence="6">The sequence shown here is derived from an EMBL/GenBank/DDBJ whole genome shotgun (WGS) entry which is preliminary data.</text>
</comment>
<evidence type="ECO:0000259" key="5">
    <source>
        <dbReference type="Pfam" id="PF04548"/>
    </source>
</evidence>
<evidence type="ECO:0000256" key="3">
    <source>
        <dbReference type="ARBA" id="ARBA00023134"/>
    </source>
</evidence>
<comment type="similarity">
    <text evidence="1">Belongs to the TRAFAC class TrmE-Era-EngA-EngB-Septin-like GTPase superfamily. AIG1/Toc34/Toc159-like paraseptin GTPase family. IAN subfamily.</text>
</comment>
<dbReference type="Proteomes" id="UP000830375">
    <property type="component" value="Unassembled WGS sequence"/>
</dbReference>
<dbReference type="PANTHER" id="PTHR10903:SF170">
    <property type="entry name" value="GTPASE IMAP FAMILY MEMBER 7"/>
    <property type="match status" value="1"/>
</dbReference>
<proteinExistence type="inferred from homology"/>
<dbReference type="Pfam" id="PF04548">
    <property type="entry name" value="AIG1"/>
    <property type="match status" value="1"/>
</dbReference>
<dbReference type="InterPro" id="IPR027417">
    <property type="entry name" value="P-loop_NTPase"/>
</dbReference>
<name>A0ABQ8LLW8_LABRO</name>
<evidence type="ECO:0000313" key="6">
    <source>
        <dbReference type="EMBL" id="KAI2651654.1"/>
    </source>
</evidence>
<organism evidence="6 7">
    <name type="scientific">Labeo rohita</name>
    <name type="common">Indian major carp</name>
    <name type="synonym">Cyprinus rohita</name>
    <dbReference type="NCBI Taxonomy" id="84645"/>
    <lineage>
        <taxon>Eukaryota</taxon>
        <taxon>Metazoa</taxon>
        <taxon>Chordata</taxon>
        <taxon>Craniata</taxon>
        <taxon>Vertebrata</taxon>
        <taxon>Euteleostomi</taxon>
        <taxon>Actinopterygii</taxon>
        <taxon>Neopterygii</taxon>
        <taxon>Teleostei</taxon>
        <taxon>Ostariophysi</taxon>
        <taxon>Cypriniformes</taxon>
        <taxon>Cyprinidae</taxon>
        <taxon>Labeoninae</taxon>
        <taxon>Labeonini</taxon>
        <taxon>Labeo</taxon>
    </lineage>
</organism>
<feature type="compositionally biased region" description="Basic and acidic residues" evidence="4">
    <location>
        <begin position="302"/>
        <end position="321"/>
    </location>
</feature>
<dbReference type="PANTHER" id="PTHR10903">
    <property type="entry name" value="GTPASE, IMAP FAMILY MEMBER-RELATED"/>
    <property type="match status" value="1"/>
</dbReference>
<protein>
    <submittedName>
        <fullName evidence="6">GTPase IMAP family member 5</fullName>
    </submittedName>
</protein>
<evidence type="ECO:0000313" key="7">
    <source>
        <dbReference type="Proteomes" id="UP000830375"/>
    </source>
</evidence>
<dbReference type="Gene3D" id="3.40.50.300">
    <property type="entry name" value="P-loop containing nucleotide triphosphate hydrolases"/>
    <property type="match status" value="1"/>
</dbReference>
<keyword evidence="2" id="KW-0547">Nucleotide-binding</keyword>
<reference evidence="6 7" key="1">
    <citation type="submission" date="2022-01" db="EMBL/GenBank/DDBJ databases">
        <title>A high-quality chromosome-level genome assembly of rohu carp, Labeo rohita.</title>
        <authorList>
            <person name="Arick M.A. II"/>
            <person name="Hsu C.-Y."/>
            <person name="Magbanua Z."/>
            <person name="Pechanova O."/>
            <person name="Grover C."/>
            <person name="Miller E."/>
            <person name="Thrash A."/>
            <person name="Ezzel L."/>
            <person name="Alam S."/>
            <person name="Benzie J."/>
            <person name="Hamilton M."/>
            <person name="Karsi A."/>
            <person name="Lawrence M.L."/>
            <person name="Peterson D.G."/>
        </authorList>
    </citation>
    <scope>NUCLEOTIDE SEQUENCE [LARGE SCALE GENOMIC DNA]</scope>
    <source>
        <strain evidence="7">BAU-BD-2019</strain>
        <tissue evidence="6">Blood</tissue>
    </source>
</reference>
<evidence type="ECO:0000256" key="2">
    <source>
        <dbReference type="ARBA" id="ARBA00022741"/>
    </source>
</evidence>
<keyword evidence="3" id="KW-0342">GTP-binding</keyword>